<accession>A0AC35FG92</accession>
<evidence type="ECO:0000313" key="2">
    <source>
        <dbReference type="WBParaSite" id="PS1159_v2.g17214.t1"/>
    </source>
</evidence>
<organism evidence="1 2">
    <name type="scientific">Panagrolaimus sp. PS1159</name>
    <dbReference type="NCBI Taxonomy" id="55785"/>
    <lineage>
        <taxon>Eukaryota</taxon>
        <taxon>Metazoa</taxon>
        <taxon>Ecdysozoa</taxon>
        <taxon>Nematoda</taxon>
        <taxon>Chromadorea</taxon>
        <taxon>Rhabditida</taxon>
        <taxon>Tylenchina</taxon>
        <taxon>Panagrolaimomorpha</taxon>
        <taxon>Panagrolaimoidea</taxon>
        <taxon>Panagrolaimidae</taxon>
        <taxon>Panagrolaimus</taxon>
    </lineage>
</organism>
<proteinExistence type="predicted"/>
<reference evidence="2" key="1">
    <citation type="submission" date="2022-11" db="UniProtKB">
        <authorList>
            <consortium name="WormBaseParasite"/>
        </authorList>
    </citation>
    <scope>IDENTIFICATION</scope>
</reference>
<dbReference type="WBParaSite" id="PS1159_v2.g17214.t1">
    <property type="protein sequence ID" value="PS1159_v2.g17214.t1"/>
    <property type="gene ID" value="PS1159_v2.g17214"/>
</dbReference>
<evidence type="ECO:0000313" key="1">
    <source>
        <dbReference type="Proteomes" id="UP000887580"/>
    </source>
</evidence>
<protein>
    <submittedName>
        <fullName evidence="2">Uncharacterized protein</fullName>
    </submittedName>
</protein>
<dbReference type="Proteomes" id="UP000887580">
    <property type="component" value="Unplaced"/>
</dbReference>
<name>A0AC35FG92_9BILA</name>
<sequence>MANFHELSVEPPSSSSSEEEGNSYEKEYQHLKVLSRVVVVPPNPNMVKIRELDELLKKLNDDVLEVKRQQQAVLNLVIQAIDELNPTDGALFKGIKDSLSKAKSKSDIKIGELESQNK</sequence>